<comment type="similarity">
    <text evidence="1 3">Belongs to the UPF0122 family.</text>
</comment>
<comment type="caution">
    <text evidence="4">The sequence shown here is derived from an EMBL/GenBank/DDBJ whole genome shotgun (WGS) entry which is preliminary data.</text>
</comment>
<dbReference type="PANTHER" id="PTHR40083">
    <property type="entry name" value="UPF0122 PROTEIN CBO2450/CLC_2298"/>
    <property type="match status" value="1"/>
</dbReference>
<keyword evidence="5" id="KW-1185">Reference proteome</keyword>
<evidence type="ECO:0000313" key="4">
    <source>
        <dbReference type="EMBL" id="GLB46824.1"/>
    </source>
</evidence>
<comment type="function">
    <text evidence="2 3">Might take part in the signal recognition particle (SRP) pathway. This is inferred from the conservation of its genetic proximity to ftsY/ffh. May be a regulatory protein.</text>
</comment>
<dbReference type="NCBIfam" id="NF045758">
    <property type="entry name" value="YlxM"/>
    <property type="match status" value="1"/>
</dbReference>
<name>A0A9W6ET68_9LACO</name>
<dbReference type="InterPro" id="IPR007394">
    <property type="entry name" value="UPF0122"/>
</dbReference>
<dbReference type="PANTHER" id="PTHR40083:SF1">
    <property type="entry name" value="UPF0122 PROTEIN YLXM"/>
    <property type="match status" value="1"/>
</dbReference>
<protein>
    <recommendedName>
        <fullName evidence="3">UPF0122 protein WR164_08030</fullName>
    </recommendedName>
</protein>
<evidence type="ECO:0000313" key="5">
    <source>
        <dbReference type="Proteomes" id="UP001144204"/>
    </source>
</evidence>
<dbReference type="NCBIfam" id="NF001068">
    <property type="entry name" value="PRK00118.1-4"/>
    <property type="match status" value="1"/>
</dbReference>
<gene>
    <name evidence="4" type="ORF">WR164_08030</name>
</gene>
<dbReference type="AlphaFoldDB" id="A0A9W6ET68"/>
<dbReference type="HAMAP" id="MF_00245">
    <property type="entry name" value="UPF0122"/>
    <property type="match status" value="1"/>
</dbReference>
<dbReference type="Gene3D" id="1.10.10.10">
    <property type="entry name" value="Winged helix-like DNA-binding domain superfamily/Winged helix DNA-binding domain"/>
    <property type="match status" value="1"/>
</dbReference>
<dbReference type="EMBL" id="BRPL01000002">
    <property type="protein sequence ID" value="GLB46824.1"/>
    <property type="molecule type" value="Genomic_DNA"/>
</dbReference>
<dbReference type="RefSeq" id="WP_286136285.1">
    <property type="nucleotide sequence ID" value="NZ_BRPL01000002.1"/>
</dbReference>
<dbReference type="InterPro" id="IPR054831">
    <property type="entry name" value="UPF0122_fam_protein"/>
</dbReference>
<dbReference type="InterPro" id="IPR013324">
    <property type="entry name" value="RNA_pol_sigma_r3/r4-like"/>
</dbReference>
<reference evidence="4" key="1">
    <citation type="submission" date="2022-07" db="EMBL/GenBank/DDBJ databases">
        <authorList>
            <person name="Kouya T."/>
            <person name="Ishiyama Y."/>
        </authorList>
    </citation>
    <scope>NUCLEOTIDE SEQUENCE</scope>
    <source>
        <strain evidence="4">WR16-4</strain>
    </source>
</reference>
<accession>A0A9W6ET68</accession>
<dbReference type="Pfam" id="PF04297">
    <property type="entry name" value="UPF0122"/>
    <property type="match status" value="1"/>
</dbReference>
<proteinExistence type="inferred from homology"/>
<dbReference type="InterPro" id="IPR036388">
    <property type="entry name" value="WH-like_DNA-bd_sf"/>
</dbReference>
<reference evidence="4" key="2">
    <citation type="journal article" date="2023" name="PLoS ONE">
        <title>Philodulcilactobacillus myokoensis gen. nov., sp. nov., a fructophilic, acidophilic, and agar-phobic lactic acid bacterium isolated from fermented vegetable extracts.</title>
        <authorList>
            <person name="Kouya T."/>
            <person name="Ishiyama Y."/>
            <person name="Ohashi S."/>
            <person name="Kumakubo R."/>
            <person name="Yamazaki T."/>
            <person name="Otaki T."/>
        </authorList>
    </citation>
    <scope>NUCLEOTIDE SEQUENCE</scope>
    <source>
        <strain evidence="4">WR16-4</strain>
    </source>
</reference>
<evidence type="ECO:0000256" key="2">
    <source>
        <dbReference type="ARBA" id="ARBA00024764"/>
    </source>
</evidence>
<dbReference type="SUPFAM" id="SSF88659">
    <property type="entry name" value="Sigma3 and sigma4 domains of RNA polymerase sigma factors"/>
    <property type="match status" value="1"/>
</dbReference>
<evidence type="ECO:0000256" key="1">
    <source>
        <dbReference type="ARBA" id="ARBA00008720"/>
    </source>
</evidence>
<sequence length="113" mass="13966">MDLKKNYRINSLFEFYGSLLTSKQKNYIQLYYVDDYSLGEISENFHVSRQAVYDNIKRTELILERYEKQLHLYKEFVIRNRQFDQIKDYVEHHYADDQKLHNLLDHLEHTEEE</sequence>
<evidence type="ECO:0000256" key="3">
    <source>
        <dbReference type="HAMAP-Rule" id="MF_00245"/>
    </source>
</evidence>
<dbReference type="NCBIfam" id="NF001070">
    <property type="entry name" value="PRK00118.1-6"/>
    <property type="match status" value="1"/>
</dbReference>
<dbReference type="Proteomes" id="UP001144204">
    <property type="component" value="Unassembled WGS sequence"/>
</dbReference>
<organism evidence="4 5">
    <name type="scientific">Philodulcilactobacillus myokoensis</name>
    <dbReference type="NCBI Taxonomy" id="2929573"/>
    <lineage>
        <taxon>Bacteria</taxon>
        <taxon>Bacillati</taxon>
        <taxon>Bacillota</taxon>
        <taxon>Bacilli</taxon>
        <taxon>Lactobacillales</taxon>
        <taxon>Lactobacillaceae</taxon>
        <taxon>Philodulcilactobacillus</taxon>
    </lineage>
</organism>